<dbReference type="RefSeq" id="WP_165134878.1">
    <property type="nucleotide sequence ID" value="NZ_CP049250.1"/>
</dbReference>
<organism evidence="3 4">
    <name type="scientific">Rhizobium rhizoryzae</name>
    <dbReference type="NCBI Taxonomy" id="451876"/>
    <lineage>
        <taxon>Bacteria</taxon>
        <taxon>Pseudomonadati</taxon>
        <taxon>Pseudomonadota</taxon>
        <taxon>Alphaproteobacteria</taxon>
        <taxon>Hyphomicrobiales</taxon>
        <taxon>Rhizobiaceae</taxon>
        <taxon>Rhizobium/Agrobacterium group</taxon>
        <taxon>Rhizobium</taxon>
    </lineage>
</organism>
<dbReference type="EMBL" id="JACIEC010000002">
    <property type="protein sequence ID" value="MBB4143830.1"/>
    <property type="molecule type" value="Genomic_DNA"/>
</dbReference>
<dbReference type="CDD" id="cd00293">
    <property type="entry name" value="USP-like"/>
    <property type="match status" value="1"/>
</dbReference>
<comment type="caution">
    <text evidence="3">The sequence shown here is derived from an EMBL/GenBank/DDBJ whole genome shotgun (WGS) entry which is preliminary data.</text>
</comment>
<gene>
    <name evidence="3" type="ORF">GGQ72_002382</name>
</gene>
<proteinExistence type="inferred from homology"/>
<evidence type="ECO:0000256" key="1">
    <source>
        <dbReference type="ARBA" id="ARBA00008791"/>
    </source>
</evidence>
<dbReference type="InterPro" id="IPR006016">
    <property type="entry name" value="UspA"/>
</dbReference>
<dbReference type="PANTHER" id="PTHR46268:SF15">
    <property type="entry name" value="UNIVERSAL STRESS PROTEIN HP_0031"/>
    <property type="match status" value="1"/>
</dbReference>
<protein>
    <submittedName>
        <fullName evidence="3">Nucleotide-binding universal stress UspA family protein</fullName>
    </submittedName>
</protein>
<dbReference type="AlphaFoldDB" id="A0A7W6PQ66"/>
<name>A0A7W6PQ66_9HYPH</name>
<dbReference type="Proteomes" id="UP000519897">
    <property type="component" value="Unassembled WGS sequence"/>
</dbReference>
<dbReference type="Pfam" id="PF00582">
    <property type="entry name" value="Usp"/>
    <property type="match status" value="1"/>
</dbReference>
<comment type="similarity">
    <text evidence="1">Belongs to the universal stress protein A family.</text>
</comment>
<evidence type="ECO:0000313" key="3">
    <source>
        <dbReference type="EMBL" id="MBB4143830.1"/>
    </source>
</evidence>
<keyword evidence="4" id="KW-1185">Reference proteome</keyword>
<dbReference type="Gene3D" id="3.40.50.12370">
    <property type="match status" value="1"/>
</dbReference>
<reference evidence="3 4" key="1">
    <citation type="submission" date="2020-08" db="EMBL/GenBank/DDBJ databases">
        <title>Genomic Encyclopedia of Type Strains, Phase IV (KMG-IV): sequencing the most valuable type-strain genomes for metagenomic binning, comparative biology and taxonomic classification.</title>
        <authorList>
            <person name="Goeker M."/>
        </authorList>
    </citation>
    <scope>NUCLEOTIDE SEQUENCE [LARGE SCALE GENOMIC DNA]</scope>
    <source>
        <strain evidence="3 4">DSM 29514</strain>
    </source>
</reference>
<dbReference type="SUPFAM" id="SSF52402">
    <property type="entry name" value="Adenine nucleotide alpha hydrolases-like"/>
    <property type="match status" value="2"/>
</dbReference>
<evidence type="ECO:0000313" key="4">
    <source>
        <dbReference type="Proteomes" id="UP000519897"/>
    </source>
</evidence>
<dbReference type="InterPro" id="IPR006015">
    <property type="entry name" value="Universal_stress_UspA"/>
</dbReference>
<sequence>MSFKTILSVIGNRDQETDLAKAIELALQMDAHLTVLVMDIAITPTLSDYPVGTVWLDQRVEDMKALQSTADKARNSLDIANIPYDIEHFYTERPFAADVIYRHALYADLVLLGEKTRENSALLSAVVDGAVFEAQRPLLLTSATDKPAAKVRKVLLAWNSRPEAGRAAREAMDLLRHAEAVHLVVVDPDATYLANGGEPGADMAAYLARHGVNVVVDQLPSGGRRVQDVLNSHALEVGADLIVMGAYGHSRLRERVFGGVTQSMVEECEVPVLIAR</sequence>
<accession>A0A7W6PQ66</accession>
<feature type="domain" description="UspA" evidence="2">
    <location>
        <begin position="151"/>
        <end position="276"/>
    </location>
</feature>
<evidence type="ECO:0000259" key="2">
    <source>
        <dbReference type="Pfam" id="PF00582"/>
    </source>
</evidence>
<dbReference type="PRINTS" id="PR01438">
    <property type="entry name" value="UNVRSLSTRESS"/>
</dbReference>
<dbReference type="PANTHER" id="PTHR46268">
    <property type="entry name" value="STRESS RESPONSE PROTEIN NHAX"/>
    <property type="match status" value="1"/>
</dbReference>